<name>A0A1E5RNC2_9ASCO</name>
<organism evidence="13 14">
    <name type="scientific">Hanseniaspora osmophila</name>
    <dbReference type="NCBI Taxonomy" id="56408"/>
    <lineage>
        <taxon>Eukaryota</taxon>
        <taxon>Fungi</taxon>
        <taxon>Dikarya</taxon>
        <taxon>Ascomycota</taxon>
        <taxon>Saccharomycotina</taxon>
        <taxon>Saccharomycetes</taxon>
        <taxon>Saccharomycodales</taxon>
        <taxon>Saccharomycodaceae</taxon>
        <taxon>Hanseniaspora</taxon>
    </lineage>
</organism>
<evidence type="ECO:0000256" key="4">
    <source>
        <dbReference type="ARBA" id="ARBA00022491"/>
    </source>
</evidence>
<dbReference type="CDD" id="cd20513">
    <property type="entry name" value="CYCLIN_CCNC_rpt1"/>
    <property type="match status" value="1"/>
</dbReference>
<sequence length="467" mass="52258">MSASYWTSTQRNIWTFTKQELARERNKLWFLESQTFADGLTVPMVNNSSGSHGGLNAGGSNQDTGGAGTNLGDSIASSNKTNGSSTNVSAGNGMNKKNGASGSLSSNSNGRIVSKHISIYSKDLHYDKDYNLRIYCYFLVMKLGRRLNLRQIALSTANVYLSRFLLRVSVREVNIYLLVTTCIYLACKEEECPLHIRSLVNEARTNWPEFISTDATKVTEFEFYLIEELGSYLIIHHPYHSLEQLMNSFNEKVKQTALDNGAIGDDLNGDTDNDPMMIDLTKADGNEHSSQATFGEDSTYKNLLLINAQIYQNAWSLINDSYITDVHLLYPPHVIAVACLMISLSSGTSPHCDSYTSEQSSGSSSSSSSSIPSAILDTKPHGTTGNGGNQQYHFKAKGHKSPSPSKKTQERNQKIMKKLHVFLAESLIDMEMVLQCCEELLNLYDKWEKYNEDWTRYLLYHVYLVKR</sequence>
<dbReference type="Gene3D" id="1.10.472.10">
    <property type="entry name" value="Cyclin-like"/>
    <property type="match status" value="2"/>
</dbReference>
<dbReference type="AlphaFoldDB" id="A0A1E5RNC2"/>
<evidence type="ECO:0000259" key="12">
    <source>
        <dbReference type="SMART" id="SM00385"/>
    </source>
</evidence>
<evidence type="ECO:0000256" key="7">
    <source>
        <dbReference type="ARBA" id="ARBA00023159"/>
    </source>
</evidence>
<evidence type="ECO:0000256" key="10">
    <source>
        <dbReference type="RuleBase" id="RU000383"/>
    </source>
</evidence>
<comment type="caution">
    <text evidence="13">The sequence shown here is derived from an EMBL/GenBank/DDBJ whole genome shotgun (WGS) entry which is preliminary data.</text>
</comment>
<keyword evidence="5" id="KW-0805">Transcription regulation</keyword>
<dbReference type="FunCoup" id="A0A1E5RNC2">
    <property type="interactions" value="985"/>
</dbReference>
<dbReference type="Pfam" id="PF16899">
    <property type="entry name" value="Cyclin_C_2"/>
    <property type="match status" value="1"/>
</dbReference>
<evidence type="ECO:0000256" key="3">
    <source>
        <dbReference type="ARBA" id="ARBA00014912"/>
    </source>
</evidence>
<dbReference type="OrthoDB" id="10266018at2759"/>
<dbReference type="Pfam" id="PF00134">
    <property type="entry name" value="Cyclin_N"/>
    <property type="match status" value="1"/>
</dbReference>
<keyword evidence="4" id="KW-0678">Repressor</keyword>
<dbReference type="InterPro" id="IPR006671">
    <property type="entry name" value="Cyclin_N"/>
</dbReference>
<protein>
    <recommendedName>
        <fullName evidence="3">RNA polymerase II holoenzyme cyclin-like subunit</fullName>
    </recommendedName>
</protein>
<dbReference type="InParanoid" id="A0A1E5RNC2"/>
<accession>A0A1E5RNC2</accession>
<feature type="domain" description="Cyclin-like" evidence="12">
    <location>
        <begin position="138"/>
        <end position="227"/>
    </location>
</feature>
<evidence type="ECO:0000256" key="6">
    <source>
        <dbReference type="ARBA" id="ARBA00023127"/>
    </source>
</evidence>
<keyword evidence="14" id="KW-1185">Reference proteome</keyword>
<evidence type="ECO:0000256" key="8">
    <source>
        <dbReference type="ARBA" id="ARBA00023163"/>
    </source>
</evidence>
<evidence type="ECO:0000313" key="14">
    <source>
        <dbReference type="Proteomes" id="UP000095728"/>
    </source>
</evidence>
<reference evidence="14" key="1">
    <citation type="journal article" date="2016" name="Genome Announc.">
        <title>Genome sequences of three species of Hanseniaspora isolated from spontaneous wine fermentations.</title>
        <authorList>
            <person name="Sternes P.R."/>
            <person name="Lee D."/>
            <person name="Kutyna D.R."/>
            <person name="Borneman A.R."/>
        </authorList>
    </citation>
    <scope>NUCLEOTIDE SEQUENCE [LARGE SCALE GENOMIC DNA]</scope>
    <source>
        <strain evidence="14">AWRI3579</strain>
    </source>
</reference>
<dbReference type="InterPro" id="IPR036915">
    <property type="entry name" value="Cyclin-like_sf"/>
</dbReference>
<comment type="subcellular location">
    <subcellularLocation>
        <location evidence="1">Nucleus</location>
    </subcellularLocation>
</comment>
<dbReference type="SUPFAM" id="SSF47954">
    <property type="entry name" value="Cyclin-like"/>
    <property type="match status" value="2"/>
</dbReference>
<evidence type="ECO:0000313" key="13">
    <source>
        <dbReference type="EMBL" id="OEJ88389.1"/>
    </source>
</evidence>
<comment type="similarity">
    <text evidence="2">Belongs to the cyclin family. Cyclin C subfamily.</text>
</comment>
<evidence type="ECO:0000256" key="5">
    <source>
        <dbReference type="ARBA" id="ARBA00023015"/>
    </source>
</evidence>
<dbReference type="InterPro" id="IPR031658">
    <property type="entry name" value="Cyclin_C_2"/>
</dbReference>
<proteinExistence type="inferred from homology"/>
<dbReference type="GO" id="GO:0006357">
    <property type="term" value="P:regulation of transcription by RNA polymerase II"/>
    <property type="evidence" value="ECO:0007669"/>
    <property type="project" value="InterPro"/>
</dbReference>
<feature type="compositionally biased region" description="Polar residues" evidence="11">
    <location>
        <begin position="71"/>
        <end position="92"/>
    </location>
</feature>
<feature type="compositionally biased region" description="Low complexity" evidence="11">
    <location>
        <begin position="354"/>
        <end position="373"/>
    </location>
</feature>
<feature type="region of interest" description="Disordered" evidence="11">
    <location>
        <begin position="352"/>
        <end position="411"/>
    </location>
</feature>
<keyword evidence="9" id="KW-0539">Nucleus</keyword>
<keyword evidence="7" id="KW-0010">Activator</keyword>
<keyword evidence="8" id="KW-0804">Transcription</keyword>
<evidence type="ECO:0000256" key="11">
    <source>
        <dbReference type="SAM" id="MobiDB-lite"/>
    </source>
</evidence>
<keyword evidence="6 10" id="KW-0195">Cyclin</keyword>
<evidence type="ECO:0000256" key="9">
    <source>
        <dbReference type="ARBA" id="ARBA00023242"/>
    </source>
</evidence>
<dbReference type="GO" id="GO:0016538">
    <property type="term" value="F:cyclin-dependent protein serine/threonine kinase regulator activity"/>
    <property type="evidence" value="ECO:0007669"/>
    <property type="project" value="InterPro"/>
</dbReference>
<dbReference type="STRING" id="56408.A0A1E5RNC2"/>
<dbReference type="InterPro" id="IPR013763">
    <property type="entry name" value="Cyclin-like_dom"/>
</dbReference>
<dbReference type="Proteomes" id="UP000095728">
    <property type="component" value="Unassembled WGS sequence"/>
</dbReference>
<dbReference type="EMBL" id="LPNM01000005">
    <property type="protein sequence ID" value="OEJ88389.1"/>
    <property type="molecule type" value="Genomic_DNA"/>
</dbReference>
<dbReference type="SMART" id="SM00385">
    <property type="entry name" value="CYCLIN"/>
    <property type="match status" value="1"/>
</dbReference>
<dbReference type="FunFam" id="1.10.472.10:FF:000077">
    <property type="entry name" value="RNA polymerase II holoenzyme cyclin-like subunit"/>
    <property type="match status" value="1"/>
</dbReference>
<evidence type="ECO:0000256" key="2">
    <source>
        <dbReference type="ARBA" id="ARBA00008638"/>
    </source>
</evidence>
<dbReference type="GO" id="GO:0005634">
    <property type="term" value="C:nucleus"/>
    <property type="evidence" value="ECO:0007669"/>
    <property type="project" value="UniProtKB-SubCell"/>
</dbReference>
<dbReference type="PANTHER" id="PTHR10026">
    <property type="entry name" value="CYCLIN"/>
    <property type="match status" value="1"/>
</dbReference>
<feature type="region of interest" description="Disordered" evidence="11">
    <location>
        <begin position="51"/>
        <end position="106"/>
    </location>
</feature>
<evidence type="ECO:0000256" key="1">
    <source>
        <dbReference type="ARBA" id="ARBA00004123"/>
    </source>
</evidence>
<dbReference type="InterPro" id="IPR043198">
    <property type="entry name" value="Cyclin/Ssn8"/>
</dbReference>
<gene>
    <name evidence="13" type="ORF">AWRI3579_g845</name>
</gene>